<name>A0AA41Q4T9_9ACTN</name>
<organism evidence="3 4">
    <name type="scientific">Yinghuangia soli</name>
    <dbReference type="NCBI Taxonomy" id="2908204"/>
    <lineage>
        <taxon>Bacteria</taxon>
        <taxon>Bacillati</taxon>
        <taxon>Actinomycetota</taxon>
        <taxon>Actinomycetes</taxon>
        <taxon>Kitasatosporales</taxon>
        <taxon>Streptomycetaceae</taxon>
        <taxon>Yinghuangia</taxon>
    </lineage>
</organism>
<proteinExistence type="predicted"/>
<sequence length="340" mass="38007">MSEVEVLAERTRNRAEVYRPPDQVVRPDDVPVPGEPSAPRSRQTVRRGELSAFLRSRRERITPRDVGLPSGTRRRTPGLRREEVAQLAGVGVTWYTWLEQGRPIKASAQVLDAVARTLRLDVAEREHLYRLAGIPSVALPDGGDMVRPEVQTILDHMDPLPAAVYNARWDVLAWNFTYAAMFPGVAAAGPGECNVLWNVFTRPDCCSPFVEPELEMPRMVAALRPAYGRHIGEPAWTAFVERLCNASPRFAALWARQDILVTDTYVKRMYHPEVGELRTSVTHMHLDVPETRISVYTPVDAETVENIARLRLIENPRLGCTGHGYVRMPSPAASPAHTPG</sequence>
<evidence type="ECO:0000259" key="2">
    <source>
        <dbReference type="SMART" id="SM00530"/>
    </source>
</evidence>
<dbReference type="EMBL" id="JAKFHA010000025">
    <property type="protein sequence ID" value="MCF2531580.1"/>
    <property type="molecule type" value="Genomic_DNA"/>
</dbReference>
<protein>
    <submittedName>
        <fullName evidence="3">Helix-turn-helix transcriptional regulator</fullName>
    </submittedName>
</protein>
<dbReference type="InterPro" id="IPR001387">
    <property type="entry name" value="Cro/C1-type_HTH"/>
</dbReference>
<dbReference type="GO" id="GO:0003677">
    <property type="term" value="F:DNA binding"/>
    <property type="evidence" value="ECO:0007669"/>
    <property type="project" value="InterPro"/>
</dbReference>
<dbReference type="Proteomes" id="UP001165378">
    <property type="component" value="Unassembled WGS sequence"/>
</dbReference>
<dbReference type="AlphaFoldDB" id="A0AA41Q4T9"/>
<accession>A0AA41Q4T9</accession>
<dbReference type="InterPro" id="IPR041413">
    <property type="entry name" value="MLTR_LBD"/>
</dbReference>
<dbReference type="Pfam" id="PF13560">
    <property type="entry name" value="HTH_31"/>
    <property type="match status" value="1"/>
</dbReference>
<evidence type="ECO:0000256" key="1">
    <source>
        <dbReference type="SAM" id="MobiDB-lite"/>
    </source>
</evidence>
<evidence type="ECO:0000313" key="3">
    <source>
        <dbReference type="EMBL" id="MCF2531580.1"/>
    </source>
</evidence>
<dbReference type="PANTHER" id="PTHR35010:SF2">
    <property type="entry name" value="BLL4672 PROTEIN"/>
    <property type="match status" value="1"/>
</dbReference>
<dbReference type="Gene3D" id="3.30.450.180">
    <property type="match status" value="1"/>
</dbReference>
<dbReference type="RefSeq" id="WP_235056232.1">
    <property type="nucleotide sequence ID" value="NZ_JAKFHA010000025.1"/>
</dbReference>
<dbReference type="PANTHER" id="PTHR35010">
    <property type="entry name" value="BLL4672 PROTEIN-RELATED"/>
    <property type="match status" value="1"/>
</dbReference>
<dbReference type="SUPFAM" id="SSF47413">
    <property type="entry name" value="lambda repressor-like DNA-binding domains"/>
    <property type="match status" value="1"/>
</dbReference>
<feature type="region of interest" description="Disordered" evidence="1">
    <location>
        <begin position="1"/>
        <end position="47"/>
    </location>
</feature>
<feature type="domain" description="HTH cro/C1-type" evidence="2">
    <location>
        <begin position="53"/>
        <end position="125"/>
    </location>
</feature>
<dbReference type="Gene3D" id="1.10.260.40">
    <property type="entry name" value="lambda repressor-like DNA-binding domains"/>
    <property type="match status" value="1"/>
</dbReference>
<dbReference type="SMART" id="SM00530">
    <property type="entry name" value="HTH_XRE"/>
    <property type="match status" value="1"/>
</dbReference>
<dbReference type="InterPro" id="IPR010982">
    <property type="entry name" value="Lambda_DNA-bd_dom_sf"/>
</dbReference>
<comment type="caution">
    <text evidence="3">The sequence shown here is derived from an EMBL/GenBank/DDBJ whole genome shotgun (WGS) entry which is preliminary data.</text>
</comment>
<keyword evidence="4" id="KW-1185">Reference proteome</keyword>
<evidence type="ECO:0000313" key="4">
    <source>
        <dbReference type="Proteomes" id="UP001165378"/>
    </source>
</evidence>
<feature type="compositionally biased region" description="Basic and acidic residues" evidence="1">
    <location>
        <begin position="7"/>
        <end position="29"/>
    </location>
</feature>
<dbReference type="CDD" id="cd00093">
    <property type="entry name" value="HTH_XRE"/>
    <property type="match status" value="1"/>
</dbReference>
<dbReference type="Pfam" id="PF17765">
    <property type="entry name" value="MLTR_LBD"/>
    <property type="match status" value="1"/>
</dbReference>
<reference evidence="3" key="1">
    <citation type="submission" date="2022-01" db="EMBL/GenBank/DDBJ databases">
        <title>Genome-Based Taxonomic Classification of the Phylum Actinobacteria.</title>
        <authorList>
            <person name="Gao Y."/>
        </authorList>
    </citation>
    <scope>NUCLEOTIDE SEQUENCE</scope>
    <source>
        <strain evidence="3">KLBMP 8922</strain>
    </source>
</reference>
<gene>
    <name evidence="3" type="ORF">LZ495_30795</name>
</gene>